<dbReference type="InterPro" id="IPR009003">
    <property type="entry name" value="Peptidase_S1_PA"/>
</dbReference>
<evidence type="ECO:0000313" key="5">
    <source>
        <dbReference type="Proteomes" id="UP001177120"/>
    </source>
</evidence>
<keyword evidence="5" id="KW-1185">Reference proteome</keyword>
<dbReference type="InterPro" id="IPR001940">
    <property type="entry name" value="Peptidase_S1C"/>
</dbReference>
<keyword evidence="1" id="KW-0645">Protease</keyword>
<evidence type="ECO:0000256" key="2">
    <source>
        <dbReference type="ARBA" id="ARBA00022801"/>
    </source>
</evidence>
<keyword evidence="3" id="KW-0720">Serine protease</keyword>
<gene>
    <name evidence="4" type="ORF">JQC72_04930</name>
</gene>
<dbReference type="PANTHER" id="PTHR43343:SF3">
    <property type="entry name" value="PROTEASE DO-LIKE 8, CHLOROPLASTIC"/>
    <property type="match status" value="1"/>
</dbReference>
<dbReference type="RefSeq" id="WP_205493388.1">
    <property type="nucleotide sequence ID" value="NZ_JAFHAP010000005.1"/>
</dbReference>
<sequence>MQRKIRLHRTEPIASSAAHPANYFVKVVKRVRKGIVSIITEEKPRNLEEHILSMLIPGWSSVSGDPPPRHFGTGFVIHPDGYLVTNEHVIRDADKIAVKLDGNTRSLPARRVWSDEERDLAVIKVQTPYPLKPLRLGSAETVEVGEWVIAIGNPLGLDHTVTVGVISGKNRPLQVANRYYGNVIQTDAAINPGNSGGPLINIQGEVIGINTLIIYPSQSIGFAIPIDDIKPWIRKYMS</sequence>
<dbReference type="PANTHER" id="PTHR43343">
    <property type="entry name" value="PEPTIDASE S12"/>
    <property type="match status" value="1"/>
</dbReference>
<evidence type="ECO:0000256" key="3">
    <source>
        <dbReference type="ARBA" id="ARBA00022825"/>
    </source>
</evidence>
<keyword evidence="2" id="KW-0378">Hydrolase</keyword>
<dbReference type="InterPro" id="IPR051201">
    <property type="entry name" value="Chloro_Bact_Ser_Proteases"/>
</dbReference>
<comment type="caution">
    <text evidence="4">The sequence shown here is derived from an EMBL/GenBank/DDBJ whole genome shotgun (WGS) entry which is preliminary data.</text>
</comment>
<dbReference type="EMBL" id="JAFHAP010000005">
    <property type="protein sequence ID" value="MBN2908868.1"/>
    <property type="molecule type" value="Genomic_DNA"/>
</dbReference>
<evidence type="ECO:0000256" key="1">
    <source>
        <dbReference type="ARBA" id="ARBA00022670"/>
    </source>
</evidence>
<evidence type="ECO:0000313" key="4">
    <source>
        <dbReference type="EMBL" id="MBN2908868.1"/>
    </source>
</evidence>
<dbReference type="PRINTS" id="PR00834">
    <property type="entry name" value="PROTEASES2C"/>
</dbReference>
<dbReference type="Pfam" id="PF13365">
    <property type="entry name" value="Trypsin_2"/>
    <property type="match status" value="1"/>
</dbReference>
<reference evidence="4" key="1">
    <citation type="journal article" date="2024" name="Int. J. Syst. Evol. Microbiol.">
        <title>Polycladomyces zharkentensis sp. nov., a novel thermophilic cellulose- and starch-degrading member of the Bacillota from a geothermal aquifer in Kazakhstan.</title>
        <authorList>
            <person name="Mashzhan A."/>
            <person name="Kistaubayeva A."/>
            <person name="Javier-Lopez R."/>
            <person name="Bissenova U."/>
            <person name="Bissenbay A."/>
            <person name="Birkeland N.K."/>
        </authorList>
    </citation>
    <scope>NUCLEOTIDE SEQUENCE</scope>
    <source>
        <strain evidence="4">ZKZ2T</strain>
    </source>
</reference>
<dbReference type="Gene3D" id="2.40.10.120">
    <property type="match status" value="1"/>
</dbReference>
<dbReference type="Proteomes" id="UP001177120">
    <property type="component" value="Unassembled WGS sequence"/>
</dbReference>
<protein>
    <submittedName>
        <fullName evidence="4">Trypsin-like peptidase domain-containing protein</fullName>
    </submittedName>
</protein>
<dbReference type="SUPFAM" id="SSF50494">
    <property type="entry name" value="Trypsin-like serine proteases"/>
    <property type="match status" value="1"/>
</dbReference>
<organism evidence="4 5">
    <name type="scientific">Polycladomyces zharkentensis</name>
    <dbReference type="NCBI Taxonomy" id="2807616"/>
    <lineage>
        <taxon>Bacteria</taxon>
        <taxon>Bacillati</taxon>
        <taxon>Bacillota</taxon>
        <taxon>Bacilli</taxon>
        <taxon>Bacillales</taxon>
        <taxon>Thermoactinomycetaceae</taxon>
        <taxon>Polycladomyces</taxon>
    </lineage>
</organism>
<accession>A0ABS2WH73</accession>
<name>A0ABS2WH73_9BACL</name>
<proteinExistence type="predicted"/>